<feature type="disulfide bond" evidence="14">
    <location>
        <begin position="139"/>
        <end position="157"/>
    </location>
</feature>
<keyword evidence="9" id="KW-0472">Membrane</keyword>
<dbReference type="SMART" id="SM00135">
    <property type="entry name" value="LY"/>
    <property type="match status" value="9"/>
</dbReference>
<dbReference type="SUPFAM" id="SSF57196">
    <property type="entry name" value="EGF/Laminin"/>
    <property type="match status" value="3"/>
</dbReference>
<dbReference type="GO" id="GO:0042562">
    <property type="term" value="F:hormone binding"/>
    <property type="evidence" value="ECO:0007669"/>
    <property type="project" value="TreeGrafter"/>
</dbReference>
<protein>
    <recommendedName>
        <fullName evidence="16">EGF-like domain-containing protein</fullName>
    </recommendedName>
</protein>
<dbReference type="PROSITE" id="PS01187">
    <property type="entry name" value="EGF_CA"/>
    <property type="match status" value="1"/>
</dbReference>
<dbReference type="InterPro" id="IPR000742">
    <property type="entry name" value="EGF"/>
</dbReference>
<dbReference type="EMBL" id="JASPKZ010010696">
    <property type="protein sequence ID" value="KAJ9573514.1"/>
    <property type="molecule type" value="Genomic_DNA"/>
</dbReference>
<dbReference type="SMART" id="SM00181">
    <property type="entry name" value="EGF"/>
    <property type="match status" value="5"/>
</dbReference>
<dbReference type="Gene3D" id="2.120.10.30">
    <property type="entry name" value="TolB, C-terminal domain"/>
    <property type="match status" value="2"/>
</dbReference>
<dbReference type="Gene3D" id="2.10.25.10">
    <property type="entry name" value="Laminin"/>
    <property type="match status" value="2"/>
</dbReference>
<evidence type="ECO:0000256" key="5">
    <source>
        <dbReference type="ARBA" id="ARBA00022692"/>
    </source>
</evidence>
<proteinExistence type="predicted"/>
<dbReference type="GO" id="GO:0006898">
    <property type="term" value="P:receptor-mediated endocytosis"/>
    <property type="evidence" value="ECO:0007669"/>
    <property type="project" value="TreeGrafter"/>
</dbReference>
<feature type="disulfide bond" evidence="14">
    <location>
        <begin position="979"/>
        <end position="994"/>
    </location>
</feature>
<feature type="disulfide bond" evidence="14">
    <location>
        <begin position="1062"/>
        <end position="1074"/>
    </location>
</feature>
<feature type="domain" description="EGF-like" evidence="16">
    <location>
        <begin position="256"/>
        <end position="295"/>
    </location>
</feature>
<dbReference type="InterPro" id="IPR000152">
    <property type="entry name" value="EGF-type_Asp/Asn_hydroxyl_site"/>
</dbReference>
<keyword evidence="8" id="KW-1133">Transmembrane helix</keyword>
<feature type="disulfide bond" evidence="14">
    <location>
        <begin position="151"/>
        <end position="166"/>
    </location>
</feature>
<evidence type="ECO:0000256" key="14">
    <source>
        <dbReference type="PROSITE-ProRule" id="PRU00124"/>
    </source>
</evidence>
<dbReference type="FunFam" id="4.10.400.10:FF:000034">
    <property type="entry name" value="Low-density lipoprotein receptor-related protein 2"/>
    <property type="match status" value="2"/>
</dbReference>
<dbReference type="Pfam" id="PF00058">
    <property type="entry name" value="Ldl_recept_b"/>
    <property type="match status" value="2"/>
</dbReference>
<feature type="disulfide bond" evidence="14">
    <location>
        <begin position="70"/>
        <end position="85"/>
    </location>
</feature>
<dbReference type="InterPro" id="IPR000033">
    <property type="entry name" value="LDLR_classB_rpt"/>
</dbReference>
<dbReference type="InterPro" id="IPR002172">
    <property type="entry name" value="LDrepeatLR_classA_rpt"/>
</dbReference>
<feature type="repeat" description="LDL-receptor class B" evidence="15">
    <location>
        <begin position="427"/>
        <end position="469"/>
    </location>
</feature>
<dbReference type="InterPro" id="IPR001881">
    <property type="entry name" value="EGF-like_Ca-bd_dom"/>
</dbReference>
<keyword evidence="5" id="KW-0812">Transmembrane</keyword>
<dbReference type="SMART" id="SM00179">
    <property type="entry name" value="EGF_CA"/>
    <property type="match status" value="2"/>
</dbReference>
<dbReference type="PROSITE" id="PS50068">
    <property type="entry name" value="LDLRA_2"/>
    <property type="match status" value="11"/>
</dbReference>
<name>A0AAD7Z2Y2_DIPPU</name>
<feature type="disulfide bond" evidence="14">
    <location>
        <begin position="1153"/>
        <end position="1171"/>
    </location>
</feature>
<dbReference type="SUPFAM" id="SSF57424">
    <property type="entry name" value="LDL receptor-like module"/>
    <property type="match status" value="11"/>
</dbReference>
<dbReference type="PROSITE" id="PS01186">
    <property type="entry name" value="EGF_2"/>
    <property type="match status" value="1"/>
</dbReference>
<keyword evidence="10 13" id="KW-1015">Disulfide bond</keyword>
<keyword evidence="3 13" id="KW-0245">EGF-like domain</keyword>
<evidence type="ECO:0000256" key="15">
    <source>
        <dbReference type="PROSITE-ProRule" id="PRU00461"/>
    </source>
</evidence>
<dbReference type="Pfam" id="PF00057">
    <property type="entry name" value="Ldl_recept_a"/>
    <property type="match status" value="9"/>
</dbReference>
<evidence type="ECO:0000256" key="4">
    <source>
        <dbReference type="ARBA" id="ARBA00022583"/>
    </source>
</evidence>
<feature type="disulfide bond" evidence="14">
    <location>
        <begin position="33"/>
        <end position="48"/>
    </location>
</feature>
<comment type="caution">
    <text evidence="13">Lacks conserved residue(s) required for the propagation of feature annotation.</text>
</comment>
<evidence type="ECO:0000313" key="17">
    <source>
        <dbReference type="EMBL" id="KAJ9573514.1"/>
    </source>
</evidence>
<feature type="disulfide bond" evidence="14">
    <location>
        <begin position="960"/>
        <end position="972"/>
    </location>
</feature>
<keyword evidence="12" id="KW-0325">Glycoprotein</keyword>
<feature type="non-terminal residue" evidence="17">
    <location>
        <position position="1"/>
    </location>
</feature>
<dbReference type="FunFam" id="4.10.400.10:FF:000011">
    <property type="entry name" value="Low-density lipoprotein receptor-related protein 1"/>
    <property type="match status" value="1"/>
</dbReference>
<accession>A0AAD7Z2Y2</accession>
<organism evidence="17 18">
    <name type="scientific">Diploptera punctata</name>
    <name type="common">Pacific beetle cockroach</name>
    <dbReference type="NCBI Taxonomy" id="6984"/>
    <lineage>
        <taxon>Eukaryota</taxon>
        <taxon>Metazoa</taxon>
        <taxon>Ecdysozoa</taxon>
        <taxon>Arthropoda</taxon>
        <taxon>Hexapoda</taxon>
        <taxon>Insecta</taxon>
        <taxon>Pterygota</taxon>
        <taxon>Neoptera</taxon>
        <taxon>Polyneoptera</taxon>
        <taxon>Dictyoptera</taxon>
        <taxon>Blattodea</taxon>
        <taxon>Blaberoidea</taxon>
        <taxon>Blaberidae</taxon>
        <taxon>Diplopterinae</taxon>
        <taxon>Diploptera</taxon>
    </lineage>
</organism>
<dbReference type="PANTHER" id="PTHR22722">
    <property type="entry name" value="LOW-DENSITY LIPOPROTEIN RECEPTOR-RELATED PROTEIN 2-RELATED"/>
    <property type="match status" value="1"/>
</dbReference>
<dbReference type="PROSITE" id="PS01209">
    <property type="entry name" value="LDLRA_1"/>
    <property type="match status" value="5"/>
</dbReference>
<feature type="non-terminal residue" evidence="17">
    <location>
        <position position="1188"/>
    </location>
</feature>
<dbReference type="SUPFAM" id="SSF63825">
    <property type="entry name" value="YWTD domain"/>
    <property type="match status" value="2"/>
</dbReference>
<feature type="disulfide bond" evidence="14">
    <location>
        <begin position="1023"/>
        <end position="1035"/>
    </location>
</feature>
<evidence type="ECO:0000256" key="2">
    <source>
        <dbReference type="ARBA" id="ARBA00022475"/>
    </source>
</evidence>
<dbReference type="InterPro" id="IPR036055">
    <property type="entry name" value="LDL_receptor-like_sf"/>
</dbReference>
<dbReference type="PROSITE" id="PS51120">
    <property type="entry name" value="LDLRB"/>
    <property type="match status" value="2"/>
</dbReference>
<dbReference type="CDD" id="cd00112">
    <property type="entry name" value="LDLa"/>
    <property type="match status" value="9"/>
</dbReference>
<evidence type="ECO:0000256" key="1">
    <source>
        <dbReference type="ARBA" id="ARBA00004251"/>
    </source>
</evidence>
<evidence type="ECO:0000256" key="9">
    <source>
        <dbReference type="ARBA" id="ARBA00023136"/>
    </source>
</evidence>
<dbReference type="FunFam" id="2.120.10.30:FF:000241">
    <property type="entry name" value="Low-density lipoprotein receptor-related protein 6"/>
    <property type="match status" value="1"/>
</dbReference>
<dbReference type="FunFam" id="2.10.25.10:FF:000009">
    <property type="entry name" value="Low-density lipoprotein receptor isoform 1"/>
    <property type="match status" value="1"/>
</dbReference>
<feature type="disulfide bond" evidence="14">
    <location>
        <begin position="58"/>
        <end position="76"/>
    </location>
</feature>
<dbReference type="SMART" id="SM00192">
    <property type="entry name" value="LDLa"/>
    <property type="match status" value="11"/>
</dbReference>
<evidence type="ECO:0000256" key="11">
    <source>
        <dbReference type="ARBA" id="ARBA00023170"/>
    </source>
</evidence>
<evidence type="ECO:0000256" key="7">
    <source>
        <dbReference type="ARBA" id="ARBA00022737"/>
    </source>
</evidence>
<keyword evidence="4" id="KW-0254">Endocytosis</keyword>
<evidence type="ECO:0000256" key="6">
    <source>
        <dbReference type="ARBA" id="ARBA00022729"/>
    </source>
</evidence>
<keyword evidence="2" id="KW-1003">Cell membrane</keyword>
<dbReference type="InterPro" id="IPR018097">
    <property type="entry name" value="EGF_Ca-bd_CS"/>
</dbReference>
<feature type="disulfide bond" evidence="13">
    <location>
        <begin position="260"/>
        <end position="270"/>
    </location>
</feature>
<dbReference type="PRINTS" id="PR00261">
    <property type="entry name" value="LDLRECEPTOR"/>
</dbReference>
<dbReference type="AlphaFoldDB" id="A0AAD7Z2Y2"/>
<dbReference type="InterPro" id="IPR011042">
    <property type="entry name" value="6-blade_b-propeller_TolB-like"/>
</dbReference>
<feature type="disulfide bond" evidence="14">
    <location>
        <begin position="1042"/>
        <end position="1057"/>
    </location>
</feature>
<keyword evidence="6" id="KW-0732">Signal</keyword>
<feature type="disulfide bond" evidence="14">
    <location>
        <begin position="1030"/>
        <end position="1048"/>
    </location>
</feature>
<reference evidence="17" key="1">
    <citation type="journal article" date="2023" name="IScience">
        <title>Live-bearing cockroach genome reveals convergent evolutionary mechanisms linked to viviparity in insects and beyond.</title>
        <authorList>
            <person name="Fouks B."/>
            <person name="Harrison M.C."/>
            <person name="Mikhailova A.A."/>
            <person name="Marchal E."/>
            <person name="English S."/>
            <person name="Carruthers M."/>
            <person name="Jennings E.C."/>
            <person name="Chiamaka E.L."/>
            <person name="Frigard R.A."/>
            <person name="Pippel M."/>
            <person name="Attardo G.M."/>
            <person name="Benoit J.B."/>
            <person name="Bornberg-Bauer E."/>
            <person name="Tobe S.S."/>
        </authorList>
    </citation>
    <scope>NUCLEOTIDE SEQUENCE</scope>
    <source>
        <strain evidence="17">Stay&amp;Tobe</strain>
    </source>
</reference>
<dbReference type="PROSITE" id="PS00010">
    <property type="entry name" value="ASX_HYDROXYL"/>
    <property type="match status" value="1"/>
</dbReference>
<dbReference type="CDD" id="cd00054">
    <property type="entry name" value="EGF_CA"/>
    <property type="match status" value="1"/>
</dbReference>
<feature type="disulfide bond" evidence="14">
    <location>
        <begin position="1146"/>
        <end position="1158"/>
    </location>
</feature>
<dbReference type="GO" id="GO:0005509">
    <property type="term" value="F:calcium ion binding"/>
    <property type="evidence" value="ECO:0007669"/>
    <property type="project" value="InterPro"/>
</dbReference>
<evidence type="ECO:0000256" key="8">
    <source>
        <dbReference type="ARBA" id="ARBA00022989"/>
    </source>
</evidence>
<dbReference type="PANTHER" id="PTHR22722:SF14">
    <property type="entry name" value="MEGALIN, ISOFORM A"/>
    <property type="match status" value="1"/>
</dbReference>
<keyword evidence="11" id="KW-0675">Receptor</keyword>
<dbReference type="GO" id="GO:0016324">
    <property type="term" value="C:apical plasma membrane"/>
    <property type="evidence" value="ECO:0007669"/>
    <property type="project" value="TreeGrafter"/>
</dbReference>
<feature type="repeat" description="LDL-receptor class B" evidence="15">
    <location>
        <begin position="470"/>
        <end position="512"/>
    </location>
</feature>
<dbReference type="InterPro" id="IPR051221">
    <property type="entry name" value="LDLR-related"/>
</dbReference>
<dbReference type="PROSITE" id="PS50026">
    <property type="entry name" value="EGF_3"/>
    <property type="match status" value="1"/>
</dbReference>
<feature type="disulfide bond" evidence="14">
    <location>
        <begin position="1128"/>
        <end position="1143"/>
    </location>
</feature>
<evidence type="ECO:0000256" key="12">
    <source>
        <dbReference type="ARBA" id="ARBA00023180"/>
    </source>
</evidence>
<dbReference type="GO" id="GO:0043235">
    <property type="term" value="C:receptor complex"/>
    <property type="evidence" value="ECO:0007669"/>
    <property type="project" value="TreeGrafter"/>
</dbReference>
<feature type="disulfide bond" evidence="14">
    <location>
        <begin position="967"/>
        <end position="985"/>
    </location>
</feature>
<sequence>YVISQKVDAKGNCPDGFFQCRSDGECIFLSDKCDGHSDCTDGSDELDCDCNEPDWFRCRSGRCISNTLRCNGDDECGDWSDEEDCSSGTSLPAKCSNTEWRCSDSCIPDYLVCDGNRDCKDGSDELEGCSKLKCDGFVCDNRLCIPITLHCDGSNDCKDGSDEKNCPNVQHVAPEDCKHERNLHLCHDNKTCILLTEICDETVHCPDSSDEGPACNKSKADCKAMKCDHRCIPAPNGAKCICQLGYNMAANQTCVDVDECLQYGICDQKCENVPGSYTCYCDPGYELAEDKHTCKAAGEDILLLFATTNQVRGLYLEKDVYIVVANDLDRAVGLAYDGIHVYWTELSLGEESIMRGTEDGTHIERLVTAGIYEPEDLEVDWITGNIYFTDAGAKHIGVCDNNGTLCTIIVNKDIEKPRAIALIPTEGLMFWSDWGKHIIGRAGMDGSNPIEFISSSLLYPNGIAVDNHNSRLYWIDAKLAVIESVKLDGTDRRVILKDVVKHPYSLSVFGDKLYWSDWHGSDIQSCNKFTGKDHKVVLREHAGKYIYGVHVYHPALMHSMHNPCENSGCSDICLLAPNKTYTCACPQHKIRALDKHTCHISSSQEVMIVAAQNKLFAIEHQILGSQSVYEMNLLSLHSIGAITYNSLTGHIIVYDTELKMLFNLGYESKKMTKLATDVGDIAGMDFDYVGNNLYWCDNVKGTVEMMSLTTLERTVLLHSLENEIPMDIAVVPEKGIMFVSMSRQLYSSEGPHIDRISMDGKREHIHIVESKLVGPTVNLHYDRDMSRIFWSDLNGEEISSSALNGLDQHVYKNGLLSPFDIASLGRELFWTEWGYNSIYWANKYDGKSREKKLTLDIPPGEKMRLTAIRHLRFRPDHPCRVENGMCSHICALSFSYMVCLCPVGMELKHDNTTCIKPVSCSADKFKCMHDNLCIPRDLKCDGHRDCPRGDDEFDCEPKKCSEDQFTCKNGQCIPEHKSCDANRDCIDGSDELNCNSCDKVDFVCDLFADCDDGSDENCADVACPSGKFRCVVGTCIPNAWVCDGDPDCIDSSDEKNCSHVTCDPKSFSCNNGRCIDKNLLCNGADDCGDLSDEMECKHKSLVICQSTEISCLSHNKTVISCVPMSARCNNTSECPLGEDEKDCGRCQHFQFRCSNGKCIPEEWACDETKDCDDGSDEDPSMCQIHKEH</sequence>
<comment type="caution">
    <text evidence="17">The sequence shown here is derived from an EMBL/GenBank/DDBJ whole genome shotgun (WGS) entry which is preliminary data.</text>
</comment>
<feature type="disulfide bond" evidence="14">
    <location>
        <begin position="1081"/>
        <end position="1096"/>
    </location>
</feature>
<dbReference type="Proteomes" id="UP001233999">
    <property type="component" value="Unassembled WGS sequence"/>
</dbReference>
<dbReference type="Pfam" id="PF14670">
    <property type="entry name" value="FXa_inhibition"/>
    <property type="match status" value="1"/>
</dbReference>
<evidence type="ECO:0000313" key="18">
    <source>
        <dbReference type="Proteomes" id="UP001233999"/>
    </source>
</evidence>
<keyword evidence="18" id="KW-1185">Reference proteome</keyword>
<evidence type="ECO:0000256" key="3">
    <source>
        <dbReference type="ARBA" id="ARBA00022536"/>
    </source>
</evidence>
<reference evidence="17" key="2">
    <citation type="submission" date="2023-05" db="EMBL/GenBank/DDBJ databases">
        <authorList>
            <person name="Fouks B."/>
        </authorList>
    </citation>
    <scope>NUCLEOTIDE SEQUENCE</scope>
    <source>
        <strain evidence="17">Stay&amp;Tobe</strain>
        <tissue evidence="17">Testes</tissue>
    </source>
</reference>
<evidence type="ECO:0000256" key="10">
    <source>
        <dbReference type="ARBA" id="ARBA00023157"/>
    </source>
</evidence>
<keyword evidence="7" id="KW-0677">Repeat</keyword>
<evidence type="ECO:0000256" key="13">
    <source>
        <dbReference type="PROSITE-ProRule" id="PRU00076"/>
    </source>
</evidence>
<dbReference type="Gene3D" id="4.10.400.10">
    <property type="entry name" value="Low-density Lipoprotein Receptor"/>
    <property type="match status" value="10"/>
</dbReference>
<gene>
    <name evidence="17" type="ORF">L9F63_009078</name>
</gene>
<feature type="disulfide bond" evidence="14">
    <location>
        <begin position="1069"/>
        <end position="1087"/>
    </location>
</feature>
<evidence type="ECO:0000259" key="16">
    <source>
        <dbReference type="PROSITE" id="PS50026"/>
    </source>
</evidence>
<dbReference type="InterPro" id="IPR023415">
    <property type="entry name" value="LDLR_class-A_CS"/>
</dbReference>
<feature type="disulfide bond" evidence="14">
    <location>
        <begin position="940"/>
        <end position="955"/>
    </location>
</feature>
<comment type="subcellular location">
    <subcellularLocation>
        <location evidence="1">Cell membrane</location>
        <topology evidence="1">Single-pass type I membrane protein</topology>
    </subcellularLocation>
</comment>